<keyword evidence="1" id="KW-0472">Membrane</keyword>
<dbReference type="NCBIfam" id="TIGR04057">
    <property type="entry name" value="SusC_RagA_signa"/>
    <property type="match status" value="1"/>
</dbReference>
<dbReference type="Gene3D" id="2.60.40.1120">
    <property type="entry name" value="Carboxypeptidase-like, regulatory domain"/>
    <property type="match status" value="1"/>
</dbReference>
<evidence type="ECO:0000313" key="3">
    <source>
        <dbReference type="EMBL" id="QQT55352.1"/>
    </source>
</evidence>
<comment type="subcellular location">
    <subcellularLocation>
        <location evidence="1">Cell outer membrane</location>
        <topology evidence="1">Multi-pass membrane protein</topology>
    </subcellularLocation>
</comment>
<proteinExistence type="inferred from homology"/>
<keyword evidence="1" id="KW-0812">Transmembrane</keyword>
<dbReference type="EMBL" id="CP068224">
    <property type="protein sequence ID" value="QQT55352.1"/>
    <property type="molecule type" value="Genomic_DNA"/>
</dbReference>
<dbReference type="Pfam" id="PF07715">
    <property type="entry name" value="Plug"/>
    <property type="match status" value="1"/>
</dbReference>
<dbReference type="SUPFAM" id="SSF56935">
    <property type="entry name" value="Porins"/>
    <property type="match status" value="1"/>
</dbReference>
<evidence type="ECO:0000259" key="2">
    <source>
        <dbReference type="Pfam" id="PF07715"/>
    </source>
</evidence>
<gene>
    <name evidence="3" type="ORF">I6I98_08895</name>
</gene>
<dbReference type="InterPro" id="IPR008969">
    <property type="entry name" value="CarboxyPept-like_regulatory"/>
</dbReference>
<protein>
    <submittedName>
        <fullName evidence="3">SusC/RagA family TonB-linked outer membrane protein</fullName>
    </submittedName>
</protein>
<dbReference type="InterPro" id="IPR023996">
    <property type="entry name" value="TonB-dep_OMP_SusC/RagA"/>
</dbReference>
<dbReference type="Gene3D" id="2.170.130.10">
    <property type="entry name" value="TonB-dependent receptor, plug domain"/>
    <property type="match status" value="1"/>
</dbReference>
<dbReference type="InterPro" id="IPR012910">
    <property type="entry name" value="Plug_dom"/>
</dbReference>
<feature type="domain" description="TonB-dependent receptor plug" evidence="2">
    <location>
        <begin position="120"/>
        <end position="228"/>
    </location>
</feature>
<dbReference type="NCBIfam" id="TIGR04056">
    <property type="entry name" value="OMP_RagA_SusC"/>
    <property type="match status" value="1"/>
</dbReference>
<dbReference type="Proteomes" id="UP000595498">
    <property type="component" value="Chromosome"/>
</dbReference>
<dbReference type="Pfam" id="PF13715">
    <property type="entry name" value="CarbopepD_reg_2"/>
    <property type="match status" value="1"/>
</dbReference>
<comment type="similarity">
    <text evidence="1">Belongs to the TonB-dependent receptor family.</text>
</comment>
<keyword evidence="1" id="KW-1134">Transmembrane beta strand</keyword>
<dbReference type="InterPro" id="IPR039426">
    <property type="entry name" value="TonB-dep_rcpt-like"/>
</dbReference>
<keyword evidence="1" id="KW-0998">Cell outer membrane</keyword>
<accession>A0ABX7CTC9</accession>
<dbReference type="PROSITE" id="PS52016">
    <property type="entry name" value="TONB_DEPENDENT_REC_3"/>
    <property type="match status" value="1"/>
</dbReference>
<reference evidence="3 4" key="1">
    <citation type="submission" date="2021-01" db="EMBL/GenBank/DDBJ databases">
        <title>FDA dAtabase for Regulatory Grade micrObial Sequences (FDA-ARGOS): Supporting development and validation of Infectious Disease Dx tests.</title>
        <authorList>
            <person name="Sproer C."/>
            <person name="Gronow S."/>
            <person name="Severitt S."/>
            <person name="Schroder I."/>
            <person name="Tallon L."/>
            <person name="Sadzewicz L."/>
            <person name="Zhao X."/>
            <person name="Boylan J."/>
            <person name="Ott S."/>
            <person name="Bowen H."/>
            <person name="Vavikolanu K."/>
            <person name="Mehta A."/>
            <person name="Aluvathingal J."/>
            <person name="Nadendla S."/>
            <person name="Lowell S."/>
            <person name="Myers T."/>
            <person name="Yan Y."/>
            <person name="Sichtig H."/>
        </authorList>
    </citation>
    <scope>NUCLEOTIDE SEQUENCE [LARGE SCALE GENOMIC DNA]</scope>
    <source>
        <strain evidence="3 4">FDAARGOS_1141</strain>
    </source>
</reference>
<dbReference type="SUPFAM" id="SSF49464">
    <property type="entry name" value="Carboxypeptidase regulatory domain-like"/>
    <property type="match status" value="1"/>
</dbReference>
<sequence length="1072" mass="120642">MRAFWLTLLCSVCFLLGKAQQEQRIVIQGVIIDKETQHTIAGITVRSKFGNSKTKTDREGRFSLTGMNRKDSIIVSGVGYTTVTVSVDYFFQKEPLGMKHSDQYLDVVEVNTGYQTLKPNEVTGAVGMITEDMLKQQTGTNIMQRLNNMVPAVRFDNQPIQNPIIQKLNVSIRGLSTINGQMDPLIVLDGFIYEGNIANIDPNSVESVSILKDAAAAAIWGARAGNGVIVLTSKKGKLGTNERSKISFNSTFLFNQKSDLTQLYRLSNQDFIGVEKMLFDKGYYNVFLNSVGYVAMTPVIDILDKRKKELISSLDSAKLINNLLLQDGLKNYADAFYQSPFTQQYNLNISGGGAKHAYGFATGYTTDRSQLNDRNRKINLLFSNTFKPISKLQIDFGMNYTNALSRSGRPDLTGLTYNGKSVPYLQFVDDKGREIPFERDYRQLYVDQKYSTGFLDWSYYPMSEYKYSNTASKLTELYATFGLAYQVKSFLKLSLSGQYQLQSIKGETNSTLESYDARSTINKYTQIDANGKLTYPVPQSGLLRNSLTDGQSYTIRGQGNVDKRFGTYHIVGILGAEIRENMQKGNSFTVYGYNDLPLAYAPVDYVTLFKTNPDDLYQNILGAPDFSKTVNRYISTFANFSTIWKEKYAISASLRQDGANIFGALTNDKWSPLWSVGGFWELGKEQFMKISWIDMLKLRATYGYSGNVDVSKTPQPVANVLTDSYTKYRILNISKLNDPSLRWEKVGTINFGLDYSFLNGRINGAVDYYVKSGKDLYGSTEYDYTTWGASNVITKNVASMKGKGLDISITSKNTLAGVKWDTRLNLSTNSNKTTAYYQSLNQGVLSFLGNGNKITPLVGMPLNAIAAYRWAGLNEQGIAQGYVNGEKSTDYSKIRSASVEASTSDGSVRFFGSAKPQVFGNLINSFSWHEFSLGINVSFKADYYFLKPATSYFILFQSGNAYPDFEDRWQKEGDELRTNTPKMSYPLVSSADAFYTQSEIHVLKGDHIRLEYINFSWQKAFEQRRNKMNVRLYGNFANLGILWRSNRQKIDPEYPYRLSPPKVFSLGVQVDY</sequence>
<evidence type="ECO:0000313" key="4">
    <source>
        <dbReference type="Proteomes" id="UP000595498"/>
    </source>
</evidence>
<dbReference type="InterPro" id="IPR037066">
    <property type="entry name" value="Plug_dom_sf"/>
</dbReference>
<dbReference type="InterPro" id="IPR023997">
    <property type="entry name" value="TonB-dep_OMP_SusC/RagA_CS"/>
</dbReference>
<keyword evidence="1" id="KW-0813">Transport</keyword>
<organism evidence="3 4">
    <name type="scientific">Sphingobacterium multivorum</name>
    <dbReference type="NCBI Taxonomy" id="28454"/>
    <lineage>
        <taxon>Bacteria</taxon>
        <taxon>Pseudomonadati</taxon>
        <taxon>Bacteroidota</taxon>
        <taxon>Sphingobacteriia</taxon>
        <taxon>Sphingobacteriales</taxon>
        <taxon>Sphingobacteriaceae</taxon>
        <taxon>Sphingobacterium</taxon>
    </lineage>
</organism>
<evidence type="ECO:0000256" key="1">
    <source>
        <dbReference type="PROSITE-ProRule" id="PRU01360"/>
    </source>
</evidence>
<name>A0ABX7CTC9_SPHMU</name>
<keyword evidence="4" id="KW-1185">Reference proteome</keyword>